<dbReference type="AlphaFoldDB" id="A0A9D1VSX3"/>
<comment type="caution">
    <text evidence="2">The sequence shown here is derived from an EMBL/GenBank/DDBJ whole genome shotgun (WGS) entry which is preliminary data.</text>
</comment>
<dbReference type="Gene3D" id="2.60.120.260">
    <property type="entry name" value="Galactose-binding domain-like"/>
    <property type="match status" value="2"/>
</dbReference>
<reference evidence="2" key="2">
    <citation type="submission" date="2021-04" db="EMBL/GenBank/DDBJ databases">
        <authorList>
            <person name="Gilroy R."/>
        </authorList>
    </citation>
    <scope>NUCLEOTIDE SEQUENCE</scope>
    <source>
        <strain evidence="2">26628</strain>
    </source>
</reference>
<evidence type="ECO:0000313" key="3">
    <source>
        <dbReference type="Proteomes" id="UP000824249"/>
    </source>
</evidence>
<keyword evidence="1" id="KW-0732">Signal</keyword>
<protein>
    <recommendedName>
        <fullName evidence="4">CBM6 domain-containing protein</fullName>
    </recommendedName>
</protein>
<dbReference type="InterPro" id="IPR008979">
    <property type="entry name" value="Galactose-bd-like_sf"/>
</dbReference>
<evidence type="ECO:0000313" key="2">
    <source>
        <dbReference type="EMBL" id="HIX46276.1"/>
    </source>
</evidence>
<dbReference type="EMBL" id="DXFD01000015">
    <property type="protein sequence ID" value="HIX46276.1"/>
    <property type="molecule type" value="Genomic_DNA"/>
</dbReference>
<sequence length="738" mass="79624">MQFKRLLSLVLALALSAAGLGVLSACDAASRCVLEAENAVILPEYGEERAEVVRANSRSENITSGGKYVGSLYAGSSVTWFFTAQRSARCEIRVALANAQPNSAAFAFGEGKAFSLAINGTAVRVPAMEIAEGTQYSDYWQEISLGTYAVSAGINMVVLTALADTALVNVDYMAVLSSDGEIAEHTHYWKNTQEPATCTEAGYTYKTCDECGYSYESSPILPLGHQYGDYHYDGELGQMVAVCERCGDKRTANKPDSKYFGEVFFAEGEFTTRPDEYIYEAEQAYVCIDGGLNNGTSYIKVDDGSSNDPSGGKLVENISKIGNYIRFELEPEQPCVADLVFRMSNVLYSEEGIAELNPMSDYVYCTIDGEEVDFSYVAFPGFDEHSYFEWRYVVIKDVALSAHSVIEIGPKEGGGRVTMPNTDVLKIYTDGVRVDTVLHYDINDVSVGAYTGGYAYALDFAAGSTFTLYAGTSAARADYVLTVEADAAVSDAALLPEISVNGGTVNPGGIELEKGVNTIVLHGVPLRELRNEVAFSAAEGVRLVAVQAYTPASVPRAYDSAIVPAYDYLKNREEGAEGFAVPDLILEAEEADLGDSVSSREGVELIEVHIFENTGKPASNNSAIGNFAVPGNTITWRFTCEEAADADIVFMLASAYFDAEVGGNVATRDLQDKIRVEVNGVAVRLDELVLEVDSPANYYAWKAVTVSGCPLRAGENVLSIEALAYGAPNMDVVYIYKT</sequence>
<reference evidence="2" key="1">
    <citation type="journal article" date="2021" name="PeerJ">
        <title>Extensive microbial diversity within the chicken gut microbiome revealed by metagenomics and culture.</title>
        <authorList>
            <person name="Gilroy R."/>
            <person name="Ravi A."/>
            <person name="Getino M."/>
            <person name="Pursley I."/>
            <person name="Horton D.L."/>
            <person name="Alikhan N.F."/>
            <person name="Baker D."/>
            <person name="Gharbi K."/>
            <person name="Hall N."/>
            <person name="Watson M."/>
            <person name="Adriaenssens E.M."/>
            <person name="Foster-Nyarko E."/>
            <person name="Jarju S."/>
            <person name="Secka A."/>
            <person name="Antonio M."/>
            <person name="Oren A."/>
            <person name="Chaudhuri R.R."/>
            <person name="La Ragione R."/>
            <person name="Hildebrand F."/>
            <person name="Pallen M.J."/>
        </authorList>
    </citation>
    <scope>NUCLEOTIDE SEQUENCE</scope>
    <source>
        <strain evidence="2">26628</strain>
    </source>
</reference>
<dbReference type="PROSITE" id="PS51257">
    <property type="entry name" value="PROKAR_LIPOPROTEIN"/>
    <property type="match status" value="1"/>
</dbReference>
<feature type="chain" id="PRO_5038671469" description="CBM6 domain-containing protein" evidence="1">
    <location>
        <begin position="25"/>
        <end position="738"/>
    </location>
</feature>
<feature type="signal peptide" evidence="1">
    <location>
        <begin position="1"/>
        <end position="24"/>
    </location>
</feature>
<dbReference type="Proteomes" id="UP000824249">
    <property type="component" value="Unassembled WGS sequence"/>
</dbReference>
<proteinExistence type="predicted"/>
<name>A0A9D1VSX3_9FIRM</name>
<accession>A0A9D1VSX3</accession>
<dbReference type="SUPFAM" id="SSF49785">
    <property type="entry name" value="Galactose-binding domain-like"/>
    <property type="match status" value="1"/>
</dbReference>
<gene>
    <name evidence="2" type="ORF">H9737_01125</name>
</gene>
<dbReference type="CDD" id="cd02795">
    <property type="entry name" value="CBM6-CBM35-CBM36_like"/>
    <property type="match status" value="1"/>
</dbReference>
<evidence type="ECO:0008006" key="4">
    <source>
        <dbReference type="Google" id="ProtNLM"/>
    </source>
</evidence>
<evidence type="ECO:0000256" key="1">
    <source>
        <dbReference type="SAM" id="SignalP"/>
    </source>
</evidence>
<organism evidence="2 3">
    <name type="scientific">Candidatus Borkfalkia faecigallinarum</name>
    <dbReference type="NCBI Taxonomy" id="2838509"/>
    <lineage>
        <taxon>Bacteria</taxon>
        <taxon>Bacillati</taxon>
        <taxon>Bacillota</taxon>
        <taxon>Clostridia</taxon>
        <taxon>Christensenellales</taxon>
        <taxon>Christensenellaceae</taxon>
        <taxon>Candidatus Borkfalkia</taxon>
    </lineage>
</organism>